<dbReference type="PROSITE" id="PS00107">
    <property type="entry name" value="PROTEIN_KINASE_ATP"/>
    <property type="match status" value="1"/>
</dbReference>
<dbReference type="AlphaFoldDB" id="A0A3Q2UGK0"/>
<name>A0A3Q2UGK0_FUNHE</name>
<keyword evidence="4 7" id="KW-0547">Nucleotide-binding</keyword>
<dbReference type="GO" id="GO:0044773">
    <property type="term" value="P:mitotic DNA damage checkpoint signaling"/>
    <property type="evidence" value="ECO:0007669"/>
    <property type="project" value="TreeGrafter"/>
</dbReference>
<dbReference type="PROSITE" id="PS50011">
    <property type="entry name" value="PROTEIN_KINASE_DOM"/>
    <property type="match status" value="1"/>
</dbReference>
<evidence type="ECO:0000256" key="1">
    <source>
        <dbReference type="ARBA" id="ARBA00012513"/>
    </source>
</evidence>
<feature type="domain" description="Protein kinase" evidence="10">
    <location>
        <begin position="45"/>
        <end position="379"/>
    </location>
</feature>
<dbReference type="InterPro" id="IPR017441">
    <property type="entry name" value="Protein_kinase_ATP_BS"/>
</dbReference>
<dbReference type="CDD" id="cd14019">
    <property type="entry name" value="STKc_Cdc7"/>
    <property type="match status" value="1"/>
</dbReference>
<keyword evidence="5" id="KW-0418">Kinase</keyword>
<dbReference type="FunFam" id="3.30.200.20:FF:000287">
    <property type="entry name" value="Cell division cycle 7-related protein kinase"/>
    <property type="match status" value="1"/>
</dbReference>
<evidence type="ECO:0000256" key="7">
    <source>
        <dbReference type="PROSITE-ProRule" id="PRU10141"/>
    </source>
</evidence>
<dbReference type="SMART" id="SM00220">
    <property type="entry name" value="S_TKc"/>
    <property type="match status" value="1"/>
</dbReference>
<dbReference type="STRING" id="8078.ENSFHEP00000029520"/>
<feature type="binding site" evidence="7">
    <location>
        <position position="77"/>
    </location>
    <ligand>
        <name>ATP</name>
        <dbReference type="ChEBI" id="CHEBI:30616"/>
    </ligand>
</feature>
<keyword evidence="6 7" id="KW-0067">ATP-binding</keyword>
<evidence type="ECO:0000256" key="2">
    <source>
        <dbReference type="ARBA" id="ARBA00022527"/>
    </source>
</evidence>
<dbReference type="GO" id="GO:0005634">
    <property type="term" value="C:nucleus"/>
    <property type="evidence" value="ECO:0007669"/>
    <property type="project" value="TreeGrafter"/>
</dbReference>
<evidence type="ECO:0000256" key="5">
    <source>
        <dbReference type="ARBA" id="ARBA00022777"/>
    </source>
</evidence>
<dbReference type="PROSITE" id="PS00108">
    <property type="entry name" value="PROTEIN_KINASE_ST"/>
    <property type="match status" value="1"/>
</dbReference>
<dbReference type="Ensembl" id="ENSFHET00000020177.1">
    <property type="protein sequence ID" value="ENSFHEP00000029520.1"/>
    <property type="gene ID" value="ENSFHEG00000014279.1"/>
</dbReference>
<dbReference type="InterPro" id="IPR008271">
    <property type="entry name" value="Ser/Thr_kinase_AS"/>
</dbReference>
<keyword evidence="12" id="KW-1185">Reference proteome</keyword>
<dbReference type="Proteomes" id="UP000265000">
    <property type="component" value="Unplaced"/>
</dbReference>
<keyword evidence="2 8" id="KW-0723">Serine/threonine-protein kinase</keyword>
<comment type="similarity">
    <text evidence="8">Belongs to the protein kinase superfamily.</text>
</comment>
<evidence type="ECO:0000256" key="8">
    <source>
        <dbReference type="RuleBase" id="RU000304"/>
    </source>
</evidence>
<evidence type="ECO:0000256" key="3">
    <source>
        <dbReference type="ARBA" id="ARBA00022679"/>
    </source>
</evidence>
<dbReference type="GO" id="GO:0004674">
    <property type="term" value="F:protein serine/threonine kinase activity"/>
    <property type="evidence" value="ECO:0007669"/>
    <property type="project" value="UniProtKB-KW"/>
</dbReference>
<dbReference type="Pfam" id="PF00069">
    <property type="entry name" value="Pkinase"/>
    <property type="match status" value="2"/>
</dbReference>
<dbReference type="InterPro" id="IPR011009">
    <property type="entry name" value="Kinase-like_dom_sf"/>
</dbReference>
<reference evidence="11" key="2">
    <citation type="submission" date="2025-09" db="UniProtKB">
        <authorList>
            <consortium name="Ensembl"/>
        </authorList>
    </citation>
    <scope>IDENTIFICATION</scope>
</reference>
<evidence type="ECO:0000256" key="4">
    <source>
        <dbReference type="ARBA" id="ARBA00022741"/>
    </source>
</evidence>
<accession>A0A3Q2UGK0</accession>
<evidence type="ECO:0000256" key="9">
    <source>
        <dbReference type="SAM" id="MobiDB-lite"/>
    </source>
</evidence>
<evidence type="ECO:0000259" key="10">
    <source>
        <dbReference type="PROSITE" id="PS50011"/>
    </source>
</evidence>
<evidence type="ECO:0000256" key="6">
    <source>
        <dbReference type="ARBA" id="ARBA00022840"/>
    </source>
</evidence>
<sequence length="382" mass="43176">FLFYNFPHCWFHKSISKFKDVVKCKDVELDIEILYKAVPQVAKVFRITDKIGEGTFSSVYLGVAQMCDGRTEMFALKHLIPTSHPTRIAAELQCLTVAGGRENVMGLTYCFRKEDHVVIVMPYMEHQAIVDIIGSLSFEEVRLYIYHLLKALKHIHQFGIIHRDIKPNNFLYNRKQKKYALVDFGLAQGTADTQIELLKVVRQKLCPRFRHGGFFLPLADFNRPGRLIFFTNGRCSSVTISHTAAIDVWSAGVVLLSLLSGRYPFFKASDDLIALTQIMTIRGSRETIQAAKTFGKAVMCSRELPRQDLRTLCETLRGSTSSADDVARGPANHSSLSDGYQEKGWDRVPDEAYDLLDQLLDLNPSTRITAAEALQHPLFKGL</sequence>
<dbReference type="InterPro" id="IPR000719">
    <property type="entry name" value="Prot_kinase_dom"/>
</dbReference>
<evidence type="ECO:0000313" key="11">
    <source>
        <dbReference type="Ensembl" id="ENSFHEP00000029520.1"/>
    </source>
</evidence>
<organism evidence="11 12">
    <name type="scientific">Fundulus heteroclitus</name>
    <name type="common">Killifish</name>
    <name type="synonym">Mummichog</name>
    <dbReference type="NCBI Taxonomy" id="8078"/>
    <lineage>
        <taxon>Eukaryota</taxon>
        <taxon>Metazoa</taxon>
        <taxon>Chordata</taxon>
        <taxon>Craniata</taxon>
        <taxon>Vertebrata</taxon>
        <taxon>Euteleostomi</taxon>
        <taxon>Actinopterygii</taxon>
        <taxon>Neopterygii</taxon>
        <taxon>Teleostei</taxon>
        <taxon>Neoteleostei</taxon>
        <taxon>Acanthomorphata</taxon>
        <taxon>Ovalentaria</taxon>
        <taxon>Atherinomorphae</taxon>
        <taxon>Cyprinodontiformes</taxon>
        <taxon>Fundulidae</taxon>
        <taxon>Fundulus</taxon>
    </lineage>
</organism>
<feature type="region of interest" description="Disordered" evidence="9">
    <location>
        <begin position="320"/>
        <end position="343"/>
    </location>
</feature>
<dbReference type="Gene3D" id="1.10.510.10">
    <property type="entry name" value="Transferase(Phosphotransferase) domain 1"/>
    <property type="match status" value="1"/>
</dbReference>
<dbReference type="SUPFAM" id="SSF56112">
    <property type="entry name" value="Protein kinase-like (PK-like)"/>
    <property type="match status" value="1"/>
</dbReference>
<dbReference type="EC" id="2.7.11.1" evidence="1"/>
<keyword evidence="3" id="KW-0808">Transferase</keyword>
<dbReference type="GO" id="GO:0005524">
    <property type="term" value="F:ATP binding"/>
    <property type="evidence" value="ECO:0007669"/>
    <property type="project" value="UniProtKB-UniRule"/>
</dbReference>
<proteinExistence type="inferred from homology"/>
<dbReference type="PANTHER" id="PTHR44167">
    <property type="entry name" value="OVARIAN-SPECIFIC SERINE/THREONINE-PROTEIN KINASE LOK-RELATED"/>
    <property type="match status" value="1"/>
</dbReference>
<dbReference type="Gene3D" id="3.30.200.20">
    <property type="entry name" value="Phosphorylase Kinase, domain 1"/>
    <property type="match status" value="1"/>
</dbReference>
<reference evidence="11" key="1">
    <citation type="submission" date="2025-08" db="UniProtKB">
        <authorList>
            <consortium name="Ensembl"/>
        </authorList>
    </citation>
    <scope>IDENTIFICATION</scope>
</reference>
<protein>
    <recommendedName>
        <fullName evidence="1">non-specific serine/threonine protein kinase</fullName>
        <ecNumber evidence="1">2.7.11.1</ecNumber>
    </recommendedName>
</protein>
<evidence type="ECO:0000313" key="12">
    <source>
        <dbReference type="Proteomes" id="UP000265000"/>
    </source>
</evidence>
<dbReference type="GeneTree" id="ENSGT00550000075011"/>
<dbReference type="PANTHER" id="PTHR44167:SF23">
    <property type="entry name" value="CDC7 KINASE, ISOFORM A-RELATED"/>
    <property type="match status" value="1"/>
</dbReference>